<dbReference type="AlphaFoldDB" id="A0A6A6PBG7"/>
<sequence length="274" mass="30835">MSALVRCGEAPAAELVLERMKAMHEEKSRGSVLRATGWMPEEPAGHGNGEGKRAGAKQGWREIRALGQLLKSAAVATANDEGARRAVQAWTPIAPDAYSYRILVAHHAVTTGDLGRVTVLLGEMVARGLEVRREVYFHLFRGFERHGGRTCTLWTGARLEGTWTGYLEGWDKEKERMSKERREREGKSQCGKQEKRPSRELAGGNSEAFGMNGTLARVVLKAFSQCVGRERTMEVWECIRDRWKEPPEGDLETARTALVKLFPDMRREQGWKER</sequence>
<proteinExistence type="predicted"/>
<protein>
    <recommendedName>
        <fullName evidence="4">Pentatricopeptide repeat protein</fullName>
    </recommendedName>
</protein>
<evidence type="ECO:0000256" key="1">
    <source>
        <dbReference type="SAM" id="MobiDB-lite"/>
    </source>
</evidence>
<feature type="region of interest" description="Disordered" evidence="1">
    <location>
        <begin position="176"/>
        <end position="207"/>
    </location>
</feature>
<gene>
    <name evidence="2" type="ORF">BDY21DRAFT_331640</name>
</gene>
<dbReference type="EMBL" id="MU001671">
    <property type="protein sequence ID" value="KAF2461286.1"/>
    <property type="molecule type" value="Genomic_DNA"/>
</dbReference>
<evidence type="ECO:0000313" key="3">
    <source>
        <dbReference type="Proteomes" id="UP000799766"/>
    </source>
</evidence>
<dbReference type="Gene3D" id="1.25.40.10">
    <property type="entry name" value="Tetratricopeptide repeat domain"/>
    <property type="match status" value="1"/>
</dbReference>
<reference evidence="2" key="1">
    <citation type="journal article" date="2020" name="Stud. Mycol.">
        <title>101 Dothideomycetes genomes: a test case for predicting lifestyles and emergence of pathogens.</title>
        <authorList>
            <person name="Haridas S."/>
            <person name="Albert R."/>
            <person name="Binder M."/>
            <person name="Bloem J."/>
            <person name="Labutti K."/>
            <person name="Salamov A."/>
            <person name="Andreopoulos B."/>
            <person name="Baker S."/>
            <person name="Barry K."/>
            <person name="Bills G."/>
            <person name="Bluhm B."/>
            <person name="Cannon C."/>
            <person name="Castanera R."/>
            <person name="Culley D."/>
            <person name="Daum C."/>
            <person name="Ezra D."/>
            <person name="Gonzalez J."/>
            <person name="Henrissat B."/>
            <person name="Kuo A."/>
            <person name="Liang C."/>
            <person name="Lipzen A."/>
            <person name="Lutzoni F."/>
            <person name="Magnuson J."/>
            <person name="Mondo S."/>
            <person name="Nolan M."/>
            <person name="Ohm R."/>
            <person name="Pangilinan J."/>
            <person name="Park H.-J."/>
            <person name="Ramirez L."/>
            <person name="Alfaro M."/>
            <person name="Sun H."/>
            <person name="Tritt A."/>
            <person name="Yoshinaga Y."/>
            <person name="Zwiers L.-H."/>
            <person name="Turgeon B."/>
            <person name="Goodwin S."/>
            <person name="Spatafora J."/>
            <person name="Crous P."/>
            <person name="Grigoriev I."/>
        </authorList>
    </citation>
    <scope>NUCLEOTIDE SEQUENCE</scope>
    <source>
        <strain evidence="2">ATCC 16933</strain>
    </source>
</reference>
<dbReference type="OrthoDB" id="1908178at2759"/>
<evidence type="ECO:0000313" key="2">
    <source>
        <dbReference type="EMBL" id="KAF2461286.1"/>
    </source>
</evidence>
<keyword evidence="3" id="KW-1185">Reference proteome</keyword>
<organism evidence="2 3">
    <name type="scientific">Lineolata rhizophorae</name>
    <dbReference type="NCBI Taxonomy" id="578093"/>
    <lineage>
        <taxon>Eukaryota</taxon>
        <taxon>Fungi</taxon>
        <taxon>Dikarya</taxon>
        <taxon>Ascomycota</taxon>
        <taxon>Pezizomycotina</taxon>
        <taxon>Dothideomycetes</taxon>
        <taxon>Dothideomycetes incertae sedis</taxon>
        <taxon>Lineolatales</taxon>
        <taxon>Lineolataceae</taxon>
        <taxon>Lineolata</taxon>
    </lineage>
</organism>
<dbReference type="Proteomes" id="UP000799766">
    <property type="component" value="Unassembled WGS sequence"/>
</dbReference>
<feature type="compositionally biased region" description="Basic and acidic residues" evidence="1">
    <location>
        <begin position="176"/>
        <end position="199"/>
    </location>
</feature>
<dbReference type="InterPro" id="IPR011990">
    <property type="entry name" value="TPR-like_helical_dom_sf"/>
</dbReference>
<accession>A0A6A6PBG7</accession>
<name>A0A6A6PBG7_9PEZI</name>
<evidence type="ECO:0008006" key="4">
    <source>
        <dbReference type="Google" id="ProtNLM"/>
    </source>
</evidence>